<protein>
    <submittedName>
        <fullName evidence="1">Uncharacterized protein</fullName>
    </submittedName>
</protein>
<accession>A0A380TY50</accession>
<dbReference type="EMBL" id="UFRQ01000003">
    <property type="protein sequence ID" value="SUT93145.1"/>
    <property type="molecule type" value="Genomic_DNA"/>
</dbReference>
<dbReference type="Proteomes" id="UP000254649">
    <property type="component" value="Unassembled WGS sequence"/>
</dbReference>
<reference evidence="1 2" key="1">
    <citation type="submission" date="2018-06" db="EMBL/GenBank/DDBJ databases">
        <authorList>
            <consortium name="Pathogen Informatics"/>
            <person name="Doyle S."/>
        </authorList>
    </citation>
    <scope>NUCLEOTIDE SEQUENCE [LARGE SCALE GENOMIC DNA]</scope>
    <source>
        <strain evidence="1 2">NCTC10801</strain>
    </source>
</reference>
<organism evidence="1 2">
    <name type="scientific">[Actinobacillus] rossii</name>
    <dbReference type="NCBI Taxonomy" id="123820"/>
    <lineage>
        <taxon>Bacteria</taxon>
        <taxon>Pseudomonadati</taxon>
        <taxon>Pseudomonadota</taxon>
        <taxon>Gammaproteobacteria</taxon>
        <taxon>Pasteurellales</taxon>
        <taxon>Pasteurellaceae</taxon>
    </lineage>
</organism>
<evidence type="ECO:0000313" key="2">
    <source>
        <dbReference type="Proteomes" id="UP000254649"/>
    </source>
</evidence>
<name>A0A380TY50_9PAST</name>
<keyword evidence="2" id="KW-1185">Reference proteome</keyword>
<dbReference type="AlphaFoldDB" id="A0A380TY50"/>
<gene>
    <name evidence="1" type="ORF">NCTC10801_01901</name>
</gene>
<sequence>MANYGIYCPGLPMSIGAERLIEVAGVILEENKNNHSKWHNVPNVPSNIRPEDMLCFVNEFLCMVYRYGSIFINGKLVFRNYKTFLAMQPIKFRRNNGVMQVYLGFNKMSGDLNLLANGVDKLRIKVLCAYRLQKVDNPPKYGIAVYSNNGVCIYTNNSKIINNIKFISAKDTNLFKYQVNVTNSDYPPELFDVKLGANDYVLWGSIGVQHIKLANSMWDISKYFIQPWEGRIFISNSHLASGVGRKPSDNYTVTWSKSAKLYSHIMVIQYP</sequence>
<evidence type="ECO:0000313" key="1">
    <source>
        <dbReference type="EMBL" id="SUT93145.1"/>
    </source>
</evidence>
<proteinExistence type="predicted"/>